<dbReference type="PANTHER" id="PTHR19920">
    <property type="entry name" value="WD40 PROTEIN CIAO1"/>
    <property type="match status" value="1"/>
</dbReference>
<dbReference type="PANTHER" id="PTHR19920:SF0">
    <property type="entry name" value="CYTOSOLIC IRON-SULFUR PROTEIN ASSEMBLY PROTEIN CIAO1-RELATED"/>
    <property type="match status" value="1"/>
</dbReference>
<evidence type="ECO:0008006" key="4">
    <source>
        <dbReference type="Google" id="ProtNLM"/>
    </source>
</evidence>
<keyword evidence="1" id="KW-0853">WD repeat</keyword>
<dbReference type="OrthoDB" id="6262491at2759"/>
<feature type="repeat" description="WD" evidence="1">
    <location>
        <begin position="310"/>
        <end position="341"/>
    </location>
</feature>
<dbReference type="Proteomes" id="UP000683925">
    <property type="component" value="Unassembled WGS sequence"/>
</dbReference>
<name>A0A8S1VLP6_PAROT</name>
<dbReference type="GO" id="GO:0016226">
    <property type="term" value="P:iron-sulfur cluster assembly"/>
    <property type="evidence" value="ECO:0007669"/>
    <property type="project" value="TreeGrafter"/>
</dbReference>
<dbReference type="InterPro" id="IPR001680">
    <property type="entry name" value="WD40_rpt"/>
</dbReference>
<proteinExistence type="predicted"/>
<dbReference type="SMART" id="SM00320">
    <property type="entry name" value="WD40"/>
    <property type="match status" value="4"/>
</dbReference>
<feature type="repeat" description="WD" evidence="1">
    <location>
        <begin position="361"/>
        <end position="402"/>
    </location>
</feature>
<dbReference type="GO" id="GO:0097361">
    <property type="term" value="C:cytosolic [4Fe-4S] assembly targeting complex"/>
    <property type="evidence" value="ECO:0007669"/>
    <property type="project" value="TreeGrafter"/>
</dbReference>
<dbReference type="Pfam" id="PF00400">
    <property type="entry name" value="WD40"/>
    <property type="match status" value="4"/>
</dbReference>
<dbReference type="OMA" id="QQKEICT"/>
<evidence type="ECO:0000256" key="1">
    <source>
        <dbReference type="PROSITE-ProRule" id="PRU00221"/>
    </source>
</evidence>
<dbReference type="AlphaFoldDB" id="A0A8S1VLP6"/>
<reference evidence="2" key="1">
    <citation type="submission" date="2021-01" db="EMBL/GenBank/DDBJ databases">
        <authorList>
            <consortium name="Genoscope - CEA"/>
            <person name="William W."/>
        </authorList>
    </citation>
    <scope>NUCLEOTIDE SEQUENCE</scope>
</reference>
<keyword evidence="3" id="KW-1185">Reference proteome</keyword>
<feature type="repeat" description="WD" evidence="1">
    <location>
        <begin position="407"/>
        <end position="439"/>
    </location>
</feature>
<evidence type="ECO:0000313" key="2">
    <source>
        <dbReference type="EMBL" id="CAD8178918.1"/>
    </source>
</evidence>
<dbReference type="PROSITE" id="PS50082">
    <property type="entry name" value="WD_REPEATS_2"/>
    <property type="match status" value="3"/>
</dbReference>
<accession>A0A8S1VLP6</accession>
<dbReference type="PROSITE" id="PS00678">
    <property type="entry name" value="WD_REPEATS_1"/>
    <property type="match status" value="1"/>
</dbReference>
<dbReference type="EMBL" id="CAJJDP010000071">
    <property type="protein sequence ID" value="CAD8178918.1"/>
    <property type="molecule type" value="Genomic_DNA"/>
</dbReference>
<dbReference type="PROSITE" id="PS50294">
    <property type="entry name" value="WD_REPEATS_REGION"/>
    <property type="match status" value="3"/>
</dbReference>
<organism evidence="2 3">
    <name type="scientific">Paramecium octaurelia</name>
    <dbReference type="NCBI Taxonomy" id="43137"/>
    <lineage>
        <taxon>Eukaryota</taxon>
        <taxon>Sar</taxon>
        <taxon>Alveolata</taxon>
        <taxon>Ciliophora</taxon>
        <taxon>Intramacronucleata</taxon>
        <taxon>Oligohymenophorea</taxon>
        <taxon>Peniculida</taxon>
        <taxon>Parameciidae</taxon>
        <taxon>Paramecium</taxon>
    </lineage>
</organism>
<dbReference type="InterPro" id="IPR019775">
    <property type="entry name" value="WD40_repeat_CS"/>
</dbReference>
<protein>
    <recommendedName>
        <fullName evidence="4">WD domain, G-beta repeat protein</fullName>
    </recommendedName>
</protein>
<evidence type="ECO:0000313" key="3">
    <source>
        <dbReference type="Proteomes" id="UP000683925"/>
    </source>
</evidence>
<gene>
    <name evidence="2" type="ORF">POCTA_138.1.T0720014</name>
</gene>
<comment type="caution">
    <text evidence="2">The sequence shown here is derived from an EMBL/GenBank/DDBJ whole genome shotgun (WGS) entry which is preliminary data.</text>
</comment>
<sequence length="589" mass="68464">MKQCQMIESQHELVCSNNHQDQSIILVDLDEGIKKNERLKCPSCLISIRGKINGISYQEAITKIQELKDQLFHEKTIYINCKLDQIKFFQDHLENTKSLVIQKFEQILNHLELQKKTLLELNQKSSYYSLLEEIDKINISNSYLFQIEKKEFIVQVRELIHTFQKKTHQNVEFLKNLLNDEKAQIMIDNIISQNEEDNLDTQEGSNQSLISENKLLYTSSNSQSLMTQNTNEQQERLASKLSSSSVIAKEEINEKSETINYKLISQTQQKEICTGIAINRDGSLIAASCNNDIKIWKFKDGILIDQKILLKGHESVVFCIIFSKKIDFFVSGGMDNSIRCWIDRNKKSWFSSHSWEGSKAFTQHSNSILCLLLNEKEDELLSSSSDHSIKIWNVKSGDNIIEYKYSLNKHTNQVFQISLNSTDTEMVSCSEDRCIIIWSKNGNNQWEFKYIINQDVDEYGLRINYCSDDTIIWCQNSKPIAQVFRLENGIFQHKPDLSIKLKPFVDSEFGSDYCFFPSKYNSTTQTLILKQNKYIYRIKKSKNDSFYIDGDVIVNNAASCYGTIQDDQKYIVIWNKESSQMQVYKANYE</sequence>